<evidence type="ECO:0000313" key="8">
    <source>
        <dbReference type="Proteomes" id="UP000095038"/>
    </source>
</evidence>
<dbReference type="GO" id="GO:0022625">
    <property type="term" value="C:cytosolic large ribosomal subunit"/>
    <property type="evidence" value="ECO:0007669"/>
    <property type="project" value="EnsemblFungi"/>
</dbReference>
<evidence type="ECO:0000256" key="2">
    <source>
        <dbReference type="ARBA" id="ARBA00022980"/>
    </source>
</evidence>
<evidence type="ECO:0000256" key="1">
    <source>
        <dbReference type="ARBA" id="ARBA00007803"/>
    </source>
</evidence>
<dbReference type="FunFam" id="3.30.720.90:FF:000002">
    <property type="entry name" value="60S ribosomal proteins L38"/>
    <property type="match status" value="1"/>
</dbReference>
<dbReference type="FunCoup" id="A0A1D2VAV9">
    <property type="interactions" value="889"/>
</dbReference>
<proteinExistence type="inferred from homology"/>
<dbReference type="EMBL" id="KV454490">
    <property type="protein sequence ID" value="ODV58730.1"/>
    <property type="molecule type" value="Genomic_DNA"/>
</dbReference>
<dbReference type="Gene3D" id="3.30.720.90">
    <property type="match status" value="1"/>
</dbReference>
<sequence length="79" mass="9005">MAREIKDIKQFLELSRRKDVKLATVKSNLKVNGVGKKYKETKFKIRASKNLYTLVLSDDDKASKLQQSLPPDLKIVTIA</sequence>
<gene>
    <name evidence="7" type="ORF">ASCRUDRAFT_118694</name>
</gene>
<dbReference type="GeneID" id="30962503"/>
<dbReference type="AlphaFoldDB" id="A0A1D2VAV9"/>
<dbReference type="GO" id="GO:0003735">
    <property type="term" value="F:structural constituent of ribosome"/>
    <property type="evidence" value="ECO:0007669"/>
    <property type="project" value="InterPro"/>
</dbReference>
<evidence type="ECO:0000256" key="4">
    <source>
        <dbReference type="ARBA" id="ARBA00035235"/>
    </source>
</evidence>
<organism evidence="7 8">
    <name type="scientific">Ascoidea rubescens DSM 1968</name>
    <dbReference type="NCBI Taxonomy" id="1344418"/>
    <lineage>
        <taxon>Eukaryota</taxon>
        <taxon>Fungi</taxon>
        <taxon>Dikarya</taxon>
        <taxon>Ascomycota</taxon>
        <taxon>Saccharomycotina</taxon>
        <taxon>Saccharomycetes</taxon>
        <taxon>Ascoideaceae</taxon>
        <taxon>Ascoidea</taxon>
    </lineage>
</organism>
<keyword evidence="3 6" id="KW-0687">Ribonucleoprotein</keyword>
<dbReference type="RefSeq" id="XP_020045037.1">
    <property type="nucleotide sequence ID" value="XM_020188867.1"/>
</dbReference>
<name>A0A1D2VAV9_9ASCO</name>
<dbReference type="PANTHER" id="PTHR10965:SF0">
    <property type="entry name" value="LARGE RIBOSOMAL SUBUNIT PROTEIN EL38"/>
    <property type="match status" value="1"/>
</dbReference>
<evidence type="ECO:0000313" key="7">
    <source>
        <dbReference type="EMBL" id="ODV58730.1"/>
    </source>
</evidence>
<dbReference type="Proteomes" id="UP000095038">
    <property type="component" value="Unassembled WGS sequence"/>
</dbReference>
<keyword evidence="2 6" id="KW-0689">Ribosomal protein</keyword>
<evidence type="ECO:0000256" key="3">
    <source>
        <dbReference type="ARBA" id="ARBA00023274"/>
    </source>
</evidence>
<dbReference type="InParanoid" id="A0A1D2VAV9"/>
<comment type="similarity">
    <text evidence="1 6">Belongs to the eukaryotic ribosomal protein eL38 family.</text>
</comment>
<evidence type="ECO:0000256" key="6">
    <source>
        <dbReference type="RuleBase" id="RU003445"/>
    </source>
</evidence>
<protein>
    <recommendedName>
        <fullName evidence="4">Large ribosomal subunit protein eL38</fullName>
    </recommendedName>
    <alternativeName>
        <fullName evidence="5">60S ribosomal protein L38</fullName>
    </alternativeName>
</protein>
<dbReference type="Pfam" id="PF01781">
    <property type="entry name" value="Ribosomal_L38e"/>
    <property type="match status" value="1"/>
</dbReference>
<dbReference type="GO" id="GO:0022618">
    <property type="term" value="P:protein-RNA complex assembly"/>
    <property type="evidence" value="ECO:0007669"/>
    <property type="project" value="TreeGrafter"/>
</dbReference>
<accession>A0A1D2VAV9</accession>
<dbReference type="OrthoDB" id="10250488at2759"/>
<dbReference type="PANTHER" id="PTHR10965">
    <property type="entry name" value="60S RIBOSOMAL PROTEIN L38"/>
    <property type="match status" value="1"/>
</dbReference>
<dbReference type="InterPro" id="IPR002675">
    <property type="entry name" value="Ribosomal_eL38"/>
</dbReference>
<reference evidence="8" key="1">
    <citation type="submission" date="2016-05" db="EMBL/GenBank/DDBJ databases">
        <title>Comparative genomics of biotechnologically important yeasts.</title>
        <authorList>
            <consortium name="DOE Joint Genome Institute"/>
            <person name="Riley R."/>
            <person name="Haridas S."/>
            <person name="Wolfe K.H."/>
            <person name="Lopes M.R."/>
            <person name="Hittinger C.T."/>
            <person name="Goker M."/>
            <person name="Salamov A."/>
            <person name="Wisecaver J."/>
            <person name="Long T.M."/>
            <person name="Aerts A.L."/>
            <person name="Barry K."/>
            <person name="Choi C."/>
            <person name="Clum A."/>
            <person name="Coughlan A.Y."/>
            <person name="Deshpande S."/>
            <person name="Douglass A.P."/>
            <person name="Hanson S.J."/>
            <person name="Klenk H.-P."/>
            <person name="Labutti K."/>
            <person name="Lapidus A."/>
            <person name="Lindquist E."/>
            <person name="Lipzen A."/>
            <person name="Meier-Kolthoff J.P."/>
            <person name="Ohm R.A."/>
            <person name="Otillar R.P."/>
            <person name="Pangilinan J."/>
            <person name="Peng Y."/>
            <person name="Rokas A."/>
            <person name="Rosa C.A."/>
            <person name="Scheuner C."/>
            <person name="Sibirny A.A."/>
            <person name="Slot J.C."/>
            <person name="Stielow J.B."/>
            <person name="Sun H."/>
            <person name="Kurtzman C.P."/>
            <person name="Blackwell M."/>
            <person name="Grigoriev I.V."/>
            <person name="Jeffries T.W."/>
        </authorList>
    </citation>
    <scope>NUCLEOTIDE SEQUENCE [LARGE SCALE GENOMIC DNA]</scope>
    <source>
        <strain evidence="8">DSM 1968</strain>
    </source>
</reference>
<keyword evidence="8" id="KW-1185">Reference proteome</keyword>
<dbReference type="InterPro" id="IPR038464">
    <property type="entry name" value="Ribosomal_eL38_sf"/>
</dbReference>
<evidence type="ECO:0000256" key="5">
    <source>
        <dbReference type="ARBA" id="ARBA00035338"/>
    </source>
</evidence>
<dbReference type="STRING" id="1344418.A0A1D2VAV9"/>
<dbReference type="GO" id="GO:0006412">
    <property type="term" value="P:translation"/>
    <property type="evidence" value="ECO:0007669"/>
    <property type="project" value="InterPro"/>
</dbReference>